<dbReference type="Pfam" id="PF20247">
    <property type="entry name" value="DUF6602"/>
    <property type="match status" value="1"/>
</dbReference>
<dbReference type="InterPro" id="IPR046537">
    <property type="entry name" value="DUF6602"/>
</dbReference>
<dbReference type="CDD" id="cd21173">
    <property type="entry name" value="NucC-like"/>
    <property type="match status" value="1"/>
</dbReference>
<dbReference type="AlphaFoldDB" id="A0A8J7KBI7"/>
<organism evidence="2 3">
    <name type="scientific">Savagea serpentis</name>
    <dbReference type="NCBI Taxonomy" id="2785297"/>
    <lineage>
        <taxon>Bacteria</taxon>
        <taxon>Bacillati</taxon>
        <taxon>Bacillota</taxon>
        <taxon>Bacilli</taxon>
        <taxon>Bacillales</taxon>
        <taxon>Caryophanaceae</taxon>
        <taxon>Savagea</taxon>
    </lineage>
</organism>
<sequence length="276" mass="31404">MNKTKAFQNILTNYQQKEKSIVQQLYFQYDPHGTTIGTFRENVWKKLFESVVPKKFVVERSIFIVDSEGDVSNEVDLAIIDQMYTPYIFQQDQLKFVPIEAVSAAIECKSTSATKEGLEDWANSITDLQMSHEGIARMHTHIVPGAGAAPTQTALRPILIYCHLDGAVSGSVREYFDMEIHASEKPKEKLHVRMNTDRRTLDDYYRALNHGGSRRERDHASGVEERMVEDLSVNYGGEEVSILSLNLKLNQLLMLINNPPLFPHYAYAQMFNGLEG</sequence>
<keyword evidence="3" id="KW-1185">Reference proteome</keyword>
<gene>
    <name evidence="2" type="ORF">IRY55_03665</name>
</gene>
<comment type="caution">
    <text evidence="2">The sequence shown here is derived from an EMBL/GenBank/DDBJ whole genome shotgun (WGS) entry which is preliminary data.</text>
</comment>
<dbReference type="RefSeq" id="WP_194561892.1">
    <property type="nucleotide sequence ID" value="NZ_JADKPV010000001.1"/>
</dbReference>
<evidence type="ECO:0000259" key="1">
    <source>
        <dbReference type="Pfam" id="PF20247"/>
    </source>
</evidence>
<reference evidence="2" key="1">
    <citation type="submission" date="2020-11" db="EMBL/GenBank/DDBJ databases">
        <title>Multidrug resistant novel bacterium Savagea serpentis sp. nov., isolated from the scats of a vine snake (Ahaetulla nasuta).</title>
        <authorList>
            <person name="Venkata Ramana V."/>
            <person name="Vikas Patil S."/>
            <person name="Yogita Lugani V."/>
        </authorList>
    </citation>
    <scope>NUCLEOTIDE SEQUENCE</scope>
    <source>
        <strain evidence="2">SN6</strain>
    </source>
</reference>
<name>A0A8J7KBI7_9BACL</name>
<evidence type="ECO:0000313" key="2">
    <source>
        <dbReference type="EMBL" id="MBF4500452.1"/>
    </source>
</evidence>
<proteinExistence type="predicted"/>
<protein>
    <recommendedName>
        <fullName evidence="1">DUF6602 domain-containing protein</fullName>
    </recommendedName>
</protein>
<evidence type="ECO:0000313" key="3">
    <source>
        <dbReference type="Proteomes" id="UP000622653"/>
    </source>
</evidence>
<accession>A0A8J7KBI7</accession>
<dbReference type="Proteomes" id="UP000622653">
    <property type="component" value="Unassembled WGS sequence"/>
</dbReference>
<dbReference type="EMBL" id="JADKPV010000001">
    <property type="protein sequence ID" value="MBF4500452.1"/>
    <property type="molecule type" value="Genomic_DNA"/>
</dbReference>
<feature type="domain" description="DUF6602" evidence="1">
    <location>
        <begin position="32"/>
        <end position="120"/>
    </location>
</feature>